<proteinExistence type="predicted"/>
<gene>
    <name evidence="2" type="ORF">EYF80_008955</name>
</gene>
<evidence type="ECO:0000313" key="3">
    <source>
        <dbReference type="Proteomes" id="UP000314294"/>
    </source>
</evidence>
<comment type="caution">
    <text evidence="2">The sequence shown here is derived from an EMBL/GenBank/DDBJ whole genome shotgun (WGS) entry which is preliminary data.</text>
</comment>
<feature type="region of interest" description="Disordered" evidence="1">
    <location>
        <begin position="1"/>
        <end position="36"/>
    </location>
</feature>
<protein>
    <submittedName>
        <fullName evidence="2">Uncharacterized protein</fullName>
    </submittedName>
</protein>
<feature type="compositionally biased region" description="Polar residues" evidence="1">
    <location>
        <begin position="20"/>
        <end position="31"/>
    </location>
</feature>
<dbReference type="Proteomes" id="UP000314294">
    <property type="component" value="Unassembled WGS sequence"/>
</dbReference>
<sequence length="132" mass="14689">MQTGVTRPGVGRESPDSEESGWNSGQKNTPEASKHRRPLCLTLKSQLLLAYTHSYRLFSFVICMGNFRCQALNTPTKGPFIPPNTLKVQRPFVQKPVVLRSNSVVEYFLNRITTPGANNSDDEVSTSQHLAP</sequence>
<dbReference type="EMBL" id="SRLO01000051">
    <property type="protein sequence ID" value="TNN80721.1"/>
    <property type="molecule type" value="Genomic_DNA"/>
</dbReference>
<keyword evidence="3" id="KW-1185">Reference proteome</keyword>
<accession>A0A4Z2ISA1</accession>
<evidence type="ECO:0000256" key="1">
    <source>
        <dbReference type="SAM" id="MobiDB-lite"/>
    </source>
</evidence>
<name>A0A4Z2ISA1_9TELE</name>
<organism evidence="2 3">
    <name type="scientific">Liparis tanakae</name>
    <name type="common">Tanaka's snailfish</name>
    <dbReference type="NCBI Taxonomy" id="230148"/>
    <lineage>
        <taxon>Eukaryota</taxon>
        <taxon>Metazoa</taxon>
        <taxon>Chordata</taxon>
        <taxon>Craniata</taxon>
        <taxon>Vertebrata</taxon>
        <taxon>Euteleostomi</taxon>
        <taxon>Actinopterygii</taxon>
        <taxon>Neopterygii</taxon>
        <taxon>Teleostei</taxon>
        <taxon>Neoteleostei</taxon>
        <taxon>Acanthomorphata</taxon>
        <taxon>Eupercaria</taxon>
        <taxon>Perciformes</taxon>
        <taxon>Cottioidei</taxon>
        <taxon>Cottales</taxon>
        <taxon>Liparidae</taxon>
        <taxon>Liparis</taxon>
    </lineage>
</organism>
<evidence type="ECO:0000313" key="2">
    <source>
        <dbReference type="EMBL" id="TNN80721.1"/>
    </source>
</evidence>
<dbReference type="AlphaFoldDB" id="A0A4Z2ISA1"/>
<reference evidence="2 3" key="1">
    <citation type="submission" date="2019-03" db="EMBL/GenBank/DDBJ databases">
        <title>First draft genome of Liparis tanakae, snailfish: a comprehensive survey of snailfish specific genes.</title>
        <authorList>
            <person name="Kim W."/>
            <person name="Song I."/>
            <person name="Jeong J.-H."/>
            <person name="Kim D."/>
            <person name="Kim S."/>
            <person name="Ryu S."/>
            <person name="Song J.Y."/>
            <person name="Lee S.K."/>
        </authorList>
    </citation>
    <scope>NUCLEOTIDE SEQUENCE [LARGE SCALE GENOMIC DNA]</scope>
    <source>
        <tissue evidence="2">Muscle</tissue>
    </source>
</reference>